<reference evidence="2" key="1">
    <citation type="submission" date="2018-10" db="EMBL/GenBank/DDBJ databases">
        <title>Schaedlerella arabinophila gen. nov. sp. nov., isolated from the mouse intestinal tract and comparative analysis with the genome of the closely related altered Schaedler flora strain ASF502.</title>
        <authorList>
            <person name="Miyake S."/>
            <person name="Soh M."/>
            <person name="Seedorf H."/>
        </authorList>
    </citation>
    <scope>NUCLEOTIDE SEQUENCE [LARGE SCALE GENOMIC DNA]</scope>
    <source>
        <strain evidence="2">DSM 106076</strain>
    </source>
</reference>
<dbReference type="Pfam" id="PF05168">
    <property type="entry name" value="HEPN"/>
    <property type="match status" value="1"/>
</dbReference>
<sequence>MCDIRLFRSAKADYDTAVMIWKNPYNDEMILNNAAYHLQQAVEKTLKGALECVGVTVPNTHKVSKLVKMISDNGANLTVTEWVDDHSEMLGEWEAQSRYDMDFLVEKRKLDAAVREVKAFLDVNGIHKELRNELQDSAVKKRLLKCLPENKRDSSDFELNCYYIMFKKKIEG</sequence>
<organism evidence="2 3">
    <name type="scientific">Schaedlerella arabinosiphila</name>
    <dbReference type="NCBI Taxonomy" id="2044587"/>
    <lineage>
        <taxon>Bacteria</taxon>
        <taxon>Bacillati</taxon>
        <taxon>Bacillota</taxon>
        <taxon>Clostridia</taxon>
        <taxon>Lachnospirales</taxon>
        <taxon>Lachnospiraceae</taxon>
        <taxon>Schaedlerella</taxon>
    </lineage>
</organism>
<evidence type="ECO:0000313" key="2">
    <source>
        <dbReference type="EMBL" id="RRK34271.1"/>
    </source>
</evidence>
<proteinExistence type="predicted"/>
<dbReference type="EMBL" id="RHJS01000002">
    <property type="protein sequence ID" value="RRK34271.1"/>
    <property type="molecule type" value="Genomic_DNA"/>
</dbReference>
<protein>
    <submittedName>
        <fullName evidence="2">HEPN domain-containing protein</fullName>
    </submittedName>
</protein>
<dbReference type="AlphaFoldDB" id="A0A3R8L3I7"/>
<name>A0A3R8L3I7_9FIRM</name>
<dbReference type="InterPro" id="IPR007842">
    <property type="entry name" value="HEPN_dom"/>
</dbReference>
<dbReference type="Proteomes" id="UP000274920">
    <property type="component" value="Unassembled WGS sequence"/>
</dbReference>
<feature type="domain" description="HEPN" evidence="1">
    <location>
        <begin position="8"/>
        <end position="123"/>
    </location>
</feature>
<evidence type="ECO:0000259" key="1">
    <source>
        <dbReference type="Pfam" id="PF05168"/>
    </source>
</evidence>
<dbReference type="RefSeq" id="WP_125129425.1">
    <property type="nucleotide sequence ID" value="NZ_RHJS01000002.1"/>
</dbReference>
<accession>A0A3R8L3I7</accession>
<evidence type="ECO:0000313" key="3">
    <source>
        <dbReference type="Proteomes" id="UP000274920"/>
    </source>
</evidence>
<dbReference type="Gene3D" id="1.20.120.330">
    <property type="entry name" value="Nucleotidyltransferases domain 2"/>
    <property type="match status" value="1"/>
</dbReference>
<dbReference type="SUPFAM" id="SSF81593">
    <property type="entry name" value="Nucleotidyltransferase substrate binding subunit/domain"/>
    <property type="match status" value="1"/>
</dbReference>
<comment type="caution">
    <text evidence="2">The sequence shown here is derived from an EMBL/GenBank/DDBJ whole genome shotgun (WGS) entry which is preliminary data.</text>
</comment>
<keyword evidence="3" id="KW-1185">Reference proteome</keyword>
<gene>
    <name evidence="2" type="ORF">EBB54_25270</name>
</gene>